<evidence type="ECO:0000313" key="2">
    <source>
        <dbReference type="Proteomes" id="UP000194236"/>
    </source>
</evidence>
<organism evidence="1 2">
    <name type="scientific">Euroglyphus maynei</name>
    <name type="common">Mayne's house dust mite</name>
    <dbReference type="NCBI Taxonomy" id="6958"/>
    <lineage>
        <taxon>Eukaryota</taxon>
        <taxon>Metazoa</taxon>
        <taxon>Ecdysozoa</taxon>
        <taxon>Arthropoda</taxon>
        <taxon>Chelicerata</taxon>
        <taxon>Arachnida</taxon>
        <taxon>Acari</taxon>
        <taxon>Acariformes</taxon>
        <taxon>Sarcoptiformes</taxon>
        <taxon>Astigmata</taxon>
        <taxon>Psoroptidia</taxon>
        <taxon>Analgoidea</taxon>
        <taxon>Pyroglyphidae</taxon>
        <taxon>Pyroglyphinae</taxon>
        <taxon>Euroglyphus</taxon>
    </lineage>
</organism>
<proteinExistence type="predicted"/>
<accession>A0A1Y3AWN7</accession>
<sequence length="25" mass="3176">MNLNNNKRRNHHSMIINLNHWYNLK</sequence>
<protein>
    <submittedName>
        <fullName evidence="1">Uncharacterized protein</fullName>
    </submittedName>
</protein>
<dbReference type="Proteomes" id="UP000194236">
    <property type="component" value="Unassembled WGS sequence"/>
</dbReference>
<comment type="caution">
    <text evidence="1">The sequence shown here is derived from an EMBL/GenBank/DDBJ whole genome shotgun (WGS) entry which is preliminary data.</text>
</comment>
<gene>
    <name evidence="1" type="ORF">BLA29_013705</name>
</gene>
<reference evidence="1 2" key="1">
    <citation type="submission" date="2017-03" db="EMBL/GenBank/DDBJ databases">
        <title>Genome Survey of Euroglyphus maynei.</title>
        <authorList>
            <person name="Arlian L.G."/>
            <person name="Morgan M.S."/>
            <person name="Rider S.D."/>
        </authorList>
    </citation>
    <scope>NUCLEOTIDE SEQUENCE [LARGE SCALE GENOMIC DNA]</scope>
    <source>
        <strain evidence="1">Arlian Lab</strain>
        <tissue evidence="1">Whole body</tissue>
    </source>
</reference>
<name>A0A1Y3AWN7_EURMA</name>
<dbReference type="EMBL" id="MUJZ01054068">
    <property type="protein sequence ID" value="OTF72912.1"/>
    <property type="molecule type" value="Genomic_DNA"/>
</dbReference>
<keyword evidence="2" id="KW-1185">Reference proteome</keyword>
<dbReference type="AlphaFoldDB" id="A0A1Y3AWN7"/>
<evidence type="ECO:0000313" key="1">
    <source>
        <dbReference type="EMBL" id="OTF72912.1"/>
    </source>
</evidence>